<keyword evidence="2" id="KW-0274">FAD</keyword>
<dbReference type="PANTHER" id="PTHR43004">
    <property type="entry name" value="TRK SYSTEM POTASSIUM UPTAKE PROTEIN"/>
    <property type="match status" value="1"/>
</dbReference>
<keyword evidence="1" id="KW-0285">Flavoprotein</keyword>
<comment type="caution">
    <text evidence="5">The sequence shown here is derived from an EMBL/GenBank/DDBJ whole genome shotgun (WGS) entry which is preliminary data.</text>
</comment>
<dbReference type="OrthoDB" id="2096480at2759"/>
<feature type="domain" description="FAD-binding" evidence="4">
    <location>
        <begin position="8"/>
        <end position="372"/>
    </location>
</feature>
<dbReference type="EMBL" id="JAFJYH010000118">
    <property type="protein sequence ID" value="KAG4418880.1"/>
    <property type="molecule type" value="Genomic_DNA"/>
</dbReference>
<dbReference type="GO" id="GO:0016709">
    <property type="term" value="F:oxidoreductase activity, acting on paired donors, with incorporation or reduction of molecular oxygen, NAD(P)H as one donor, and incorporation of one atom of oxygen"/>
    <property type="evidence" value="ECO:0007669"/>
    <property type="project" value="UniProtKB-ARBA"/>
</dbReference>
<dbReference type="SUPFAM" id="SSF51905">
    <property type="entry name" value="FAD/NAD(P)-binding domain"/>
    <property type="match status" value="1"/>
</dbReference>
<dbReference type="GO" id="GO:0071949">
    <property type="term" value="F:FAD binding"/>
    <property type="evidence" value="ECO:0007669"/>
    <property type="project" value="InterPro"/>
</dbReference>
<reference evidence="5" key="1">
    <citation type="submission" date="2021-02" db="EMBL/GenBank/DDBJ databases">
        <title>Genome sequence Cadophora malorum strain M34.</title>
        <authorList>
            <person name="Stefanovic E."/>
            <person name="Vu D."/>
            <person name="Scully C."/>
            <person name="Dijksterhuis J."/>
            <person name="Roader J."/>
            <person name="Houbraken J."/>
        </authorList>
    </citation>
    <scope>NUCLEOTIDE SEQUENCE</scope>
    <source>
        <strain evidence="5">M34</strain>
    </source>
</reference>
<dbReference type="Pfam" id="PF21274">
    <property type="entry name" value="Rng_hyd_C"/>
    <property type="match status" value="1"/>
</dbReference>
<evidence type="ECO:0000256" key="1">
    <source>
        <dbReference type="ARBA" id="ARBA00022630"/>
    </source>
</evidence>
<keyword evidence="3" id="KW-0560">Oxidoreductase</keyword>
<dbReference type="InterPro" id="IPR036188">
    <property type="entry name" value="FAD/NAD-bd_sf"/>
</dbReference>
<dbReference type="AlphaFoldDB" id="A0A8H7TGT4"/>
<proteinExistence type="predicted"/>
<name>A0A8H7TGT4_9HELO</name>
<dbReference type="Gene3D" id="3.40.30.120">
    <property type="match status" value="1"/>
</dbReference>
<evidence type="ECO:0000313" key="5">
    <source>
        <dbReference type="EMBL" id="KAG4418880.1"/>
    </source>
</evidence>
<dbReference type="Proteomes" id="UP000664132">
    <property type="component" value="Unassembled WGS sequence"/>
</dbReference>
<evidence type="ECO:0000313" key="6">
    <source>
        <dbReference type="Proteomes" id="UP000664132"/>
    </source>
</evidence>
<accession>A0A8H7TGT4</accession>
<dbReference type="Pfam" id="PF01494">
    <property type="entry name" value="FAD_binding_3"/>
    <property type="match status" value="1"/>
</dbReference>
<dbReference type="InterPro" id="IPR050641">
    <property type="entry name" value="RIFMO-like"/>
</dbReference>
<evidence type="ECO:0000256" key="2">
    <source>
        <dbReference type="ARBA" id="ARBA00022827"/>
    </source>
</evidence>
<protein>
    <recommendedName>
        <fullName evidence="4">FAD-binding domain-containing protein</fullName>
    </recommendedName>
</protein>
<gene>
    <name evidence="5" type="ORF">IFR04_008004</name>
</gene>
<evidence type="ECO:0000256" key="3">
    <source>
        <dbReference type="ARBA" id="ARBA00023002"/>
    </source>
</evidence>
<keyword evidence="6" id="KW-1185">Reference proteome</keyword>
<dbReference type="Gene3D" id="3.50.50.60">
    <property type="entry name" value="FAD/NAD(P)-binding domain"/>
    <property type="match status" value="1"/>
</dbReference>
<sequence>MAQNRHITPVVVVGAGPAGLIAALQLAKNGVSCILAERNLDTTKWPKMDITNCRSMELLRRLGIDKGLRDVGVPGEYSFDVLFSTGLGDKSKMVAKWSLASPGEWRARIRQQNDGSMPREPYQRCSQSIFEAWLKPHIQKEPLISSKFGWKFVGLTEREHNVECKFVDQDGDEHVVATQYVIGGDGAGSRVRKNIDIDLTGGPVPAALYLVHFKSRDLSKLHRHGQFWHIFFTQGGALISQDEKDTWTVHVPIPLDLDCSTLDPKEAVYKTLGGPEGPVHIDIDEVLVTSSWRPNICLADEYISKGGRVFLSGDSAHQNIPTGGYGMNTAVGDSFDIAWKIAAVVAGYGGDALLRSYEEERQPVAARNIDQSGAHWSVHAKVWGLSANGDAQADDSAGQALRARITETVLENDAENKAHGMELGYRYYKSSVINRDSEGGLEPEWKLFDYVPSTWPGVRAPHVFLKDGKTSIFDCFGSGSQYTLVDFSADGQYASVFDEVASRLAMPLKIVLLPEEKHARQIWEREAVLIRPDDHVCWRSPLQGGLGNVDVENVLLVSIGQRVAQGQAQSPYGDALPGDGKHRSFTATIGNVNQTKVEKLASFQQ</sequence>
<organism evidence="5 6">
    <name type="scientific">Cadophora malorum</name>
    <dbReference type="NCBI Taxonomy" id="108018"/>
    <lineage>
        <taxon>Eukaryota</taxon>
        <taxon>Fungi</taxon>
        <taxon>Dikarya</taxon>
        <taxon>Ascomycota</taxon>
        <taxon>Pezizomycotina</taxon>
        <taxon>Leotiomycetes</taxon>
        <taxon>Helotiales</taxon>
        <taxon>Ploettnerulaceae</taxon>
        <taxon>Cadophora</taxon>
    </lineage>
</organism>
<dbReference type="Gene3D" id="3.30.9.10">
    <property type="entry name" value="D-Amino Acid Oxidase, subunit A, domain 2"/>
    <property type="match status" value="1"/>
</dbReference>
<dbReference type="PANTHER" id="PTHR43004:SF21">
    <property type="entry name" value="FAD-BINDING DOMAIN-CONTAINING PROTEIN-RELATED"/>
    <property type="match status" value="1"/>
</dbReference>
<dbReference type="InterPro" id="IPR002938">
    <property type="entry name" value="FAD-bd"/>
</dbReference>
<evidence type="ECO:0000259" key="4">
    <source>
        <dbReference type="Pfam" id="PF01494"/>
    </source>
</evidence>
<dbReference type="PRINTS" id="PR00420">
    <property type="entry name" value="RNGMNOXGNASE"/>
</dbReference>